<evidence type="ECO:0000313" key="2">
    <source>
        <dbReference type="Proteomes" id="UP001596439"/>
    </source>
</evidence>
<dbReference type="EMBL" id="JBHTCE010000002">
    <property type="protein sequence ID" value="MFC7390737.1"/>
    <property type="molecule type" value="Genomic_DNA"/>
</dbReference>
<protein>
    <submittedName>
        <fullName evidence="1">Uncharacterized protein</fullName>
    </submittedName>
</protein>
<evidence type="ECO:0000313" key="1">
    <source>
        <dbReference type="EMBL" id="MFC7390737.1"/>
    </source>
</evidence>
<proteinExistence type="predicted"/>
<sequence length="145" mass="16506">MSTTEYEQATSILHHLFTASSFVGIDFGSGPNHHLLYFSRQGLESWISIEGPWHVHATQDTFDEGEQLEQLMRLRRERIHHVRLGDDHPHLELQFESGSLLFINGYQEHFECWQAGDARPLGGDAYLLVAMPQGELAIFADGDDE</sequence>
<dbReference type="RefSeq" id="WP_214790174.1">
    <property type="nucleotide sequence ID" value="NZ_JANIEL010000093.1"/>
</dbReference>
<accession>A0ABW2PMM5</accession>
<gene>
    <name evidence="1" type="ORF">ACFQO8_11340</name>
</gene>
<keyword evidence="2" id="KW-1185">Reference proteome</keyword>
<dbReference type="Proteomes" id="UP001596439">
    <property type="component" value="Unassembled WGS sequence"/>
</dbReference>
<name>A0ABW2PMM5_9BACL</name>
<reference evidence="2" key="1">
    <citation type="journal article" date="2019" name="Int. J. Syst. Evol. Microbiol.">
        <title>The Global Catalogue of Microorganisms (GCM) 10K type strain sequencing project: providing services to taxonomists for standard genome sequencing and annotation.</title>
        <authorList>
            <consortium name="The Broad Institute Genomics Platform"/>
            <consortium name="The Broad Institute Genome Sequencing Center for Infectious Disease"/>
            <person name="Wu L."/>
            <person name="Ma J."/>
        </authorList>
    </citation>
    <scope>NUCLEOTIDE SEQUENCE [LARGE SCALE GENOMIC DNA]</scope>
    <source>
        <strain evidence="2">CCUG 55590</strain>
    </source>
</reference>
<comment type="caution">
    <text evidence="1">The sequence shown here is derived from an EMBL/GenBank/DDBJ whole genome shotgun (WGS) entry which is preliminary data.</text>
</comment>
<organism evidence="1 2">
    <name type="scientific">Exiguobacterium aestuarii</name>
    <dbReference type="NCBI Taxonomy" id="273527"/>
    <lineage>
        <taxon>Bacteria</taxon>
        <taxon>Bacillati</taxon>
        <taxon>Bacillota</taxon>
        <taxon>Bacilli</taxon>
        <taxon>Bacillales</taxon>
        <taxon>Bacillales Family XII. Incertae Sedis</taxon>
        <taxon>Exiguobacterium</taxon>
    </lineage>
</organism>